<comment type="caution">
    <text evidence="2">The sequence shown here is derived from an EMBL/GenBank/DDBJ whole genome shotgun (WGS) entry which is preliminary data.</text>
</comment>
<protein>
    <submittedName>
        <fullName evidence="2">DUF3459 domain-containing protein</fullName>
    </submittedName>
</protein>
<gene>
    <name evidence="2" type="ORF">KDA82_40285</name>
</gene>
<name>A0A8T4J9T0_9ACTN</name>
<accession>A0A8T4J9T0</accession>
<evidence type="ECO:0000313" key="2">
    <source>
        <dbReference type="EMBL" id="MBR7679067.1"/>
    </source>
</evidence>
<dbReference type="InterPro" id="IPR017853">
    <property type="entry name" value="GH"/>
</dbReference>
<organism evidence="2 3">
    <name type="scientific">Streptomyces daliensis</name>
    <dbReference type="NCBI Taxonomy" id="299421"/>
    <lineage>
        <taxon>Bacteria</taxon>
        <taxon>Bacillati</taxon>
        <taxon>Actinomycetota</taxon>
        <taxon>Actinomycetes</taxon>
        <taxon>Kitasatosporales</taxon>
        <taxon>Streptomycetaceae</taxon>
        <taxon>Streptomyces</taxon>
    </lineage>
</organism>
<reference evidence="2" key="1">
    <citation type="submission" date="2021-04" db="EMBL/GenBank/DDBJ databases">
        <title>Sequencing of actinobacteria type strains.</title>
        <authorList>
            <person name="Nguyen G.-S."/>
            <person name="Wentzel A."/>
        </authorList>
    </citation>
    <scope>NUCLEOTIDE SEQUENCE</scope>
    <source>
        <strain evidence="2">DSM 42095</strain>
    </source>
</reference>
<evidence type="ECO:0000256" key="1">
    <source>
        <dbReference type="SAM" id="MobiDB-lite"/>
    </source>
</evidence>
<dbReference type="EMBL" id="JAGSMN010002225">
    <property type="protein sequence ID" value="MBR7679067.1"/>
    <property type="molecule type" value="Genomic_DNA"/>
</dbReference>
<dbReference type="AlphaFoldDB" id="A0A8T4J9T0"/>
<dbReference type="GO" id="GO:0016798">
    <property type="term" value="F:hydrolase activity, acting on glycosyl bonds"/>
    <property type="evidence" value="ECO:0007669"/>
    <property type="project" value="UniProtKB-KW"/>
</dbReference>
<dbReference type="InterPro" id="IPR044901">
    <property type="entry name" value="Trehalose_TreZ_E-set_sf"/>
</dbReference>
<keyword evidence="3" id="KW-1185">Reference proteome</keyword>
<feature type="non-terminal residue" evidence="2">
    <location>
        <position position="104"/>
    </location>
</feature>
<evidence type="ECO:0000313" key="3">
    <source>
        <dbReference type="Proteomes" id="UP000675554"/>
    </source>
</evidence>
<sequence>AAHGWAEEDIPDPQDPATRERSCLDWSEPGRPPHAALLEWHRALIALRHAHPVLAHTPLGEAMVEYDADAGWLWLRNGPLHVAVNLSPDGPPALLPLPLRRTVT</sequence>
<dbReference type="Gene3D" id="1.10.10.760">
    <property type="entry name" value="E-set domains of sugar-utilizing enzymes"/>
    <property type="match status" value="1"/>
</dbReference>
<feature type="non-terminal residue" evidence="2">
    <location>
        <position position="1"/>
    </location>
</feature>
<feature type="region of interest" description="Disordered" evidence="1">
    <location>
        <begin position="1"/>
        <end position="24"/>
    </location>
</feature>
<dbReference type="Proteomes" id="UP000675554">
    <property type="component" value="Unassembled WGS sequence"/>
</dbReference>
<dbReference type="SUPFAM" id="SSF51445">
    <property type="entry name" value="(Trans)glycosidases"/>
    <property type="match status" value="1"/>
</dbReference>
<proteinExistence type="predicted"/>
<dbReference type="Gene3D" id="3.20.20.80">
    <property type="entry name" value="Glycosidases"/>
    <property type="match status" value="1"/>
</dbReference>